<evidence type="ECO:0000313" key="1">
    <source>
        <dbReference type="EMBL" id="KAL2850455.1"/>
    </source>
</evidence>
<gene>
    <name evidence="1" type="ORF">BJX68DRAFT_236964</name>
</gene>
<dbReference type="RefSeq" id="XP_070899324.1">
    <property type="nucleotide sequence ID" value="XM_071040095.1"/>
</dbReference>
<protein>
    <recommendedName>
        <fullName evidence="3">Fungal N-terminal domain-containing protein</fullName>
    </recommendedName>
</protein>
<accession>A0ABR4KDV1</accession>
<keyword evidence="2" id="KW-1185">Reference proteome</keyword>
<evidence type="ECO:0008006" key="3">
    <source>
        <dbReference type="Google" id="ProtNLM"/>
    </source>
</evidence>
<proteinExistence type="predicted"/>
<name>A0ABR4KDV1_9EURO</name>
<sequence>MQLPDFDSKVTAATNISDKVTSLCLQYSKHARNTNDDIHHLHQEATNLKAVSEDLAKLLNGPNSSRFEGSEELIIAIQHSLSSLQRLEQELSPGITRMALSRVGFRILKWPLTSNDVERALQDLRRCTQAMLSLVLQVQAPVNQTHIADAHDLKYFVMTSSRWSGSNPAGFLRTYHMGQTCHQEEYSFSKPGWVHTTFFLDYDRGHIDYDYEEAPGEVVERLIQEKLRRKFERERAG</sequence>
<dbReference type="Proteomes" id="UP001610444">
    <property type="component" value="Unassembled WGS sequence"/>
</dbReference>
<dbReference type="EMBL" id="JBFXLR010000020">
    <property type="protein sequence ID" value="KAL2850455.1"/>
    <property type="molecule type" value="Genomic_DNA"/>
</dbReference>
<comment type="caution">
    <text evidence="1">The sequence shown here is derived from an EMBL/GenBank/DDBJ whole genome shotgun (WGS) entry which is preliminary data.</text>
</comment>
<reference evidence="1 2" key="1">
    <citation type="submission" date="2024-07" db="EMBL/GenBank/DDBJ databases">
        <title>Section-level genome sequencing and comparative genomics of Aspergillus sections Usti and Cavernicolus.</title>
        <authorList>
            <consortium name="Lawrence Berkeley National Laboratory"/>
            <person name="Nybo J.L."/>
            <person name="Vesth T.C."/>
            <person name="Theobald S."/>
            <person name="Frisvad J.C."/>
            <person name="Larsen T.O."/>
            <person name="Kjaerboelling I."/>
            <person name="Rothschild-Mancinelli K."/>
            <person name="Lyhne E.K."/>
            <person name="Kogle M.E."/>
            <person name="Barry K."/>
            <person name="Clum A."/>
            <person name="Na H."/>
            <person name="Ledsgaard L."/>
            <person name="Lin J."/>
            <person name="Lipzen A."/>
            <person name="Kuo A."/>
            <person name="Riley R."/>
            <person name="Mondo S."/>
            <person name="LaButti K."/>
            <person name="Haridas S."/>
            <person name="Pangalinan J."/>
            <person name="Salamov A.A."/>
            <person name="Simmons B.A."/>
            <person name="Magnuson J.K."/>
            <person name="Chen J."/>
            <person name="Drula E."/>
            <person name="Henrissat B."/>
            <person name="Wiebenga A."/>
            <person name="Lubbers R.J."/>
            <person name="Gomes A.C."/>
            <person name="Macurrencykelacurrency M.R."/>
            <person name="Stajich J."/>
            <person name="Grigoriev I.V."/>
            <person name="Mortensen U.H."/>
            <person name="De vries R.P."/>
            <person name="Baker S.E."/>
            <person name="Andersen M.R."/>
        </authorList>
    </citation>
    <scope>NUCLEOTIDE SEQUENCE [LARGE SCALE GENOMIC DNA]</scope>
    <source>
        <strain evidence="1 2">CBS 756.74</strain>
    </source>
</reference>
<organism evidence="1 2">
    <name type="scientific">Aspergillus pseudodeflectus</name>
    <dbReference type="NCBI Taxonomy" id="176178"/>
    <lineage>
        <taxon>Eukaryota</taxon>
        <taxon>Fungi</taxon>
        <taxon>Dikarya</taxon>
        <taxon>Ascomycota</taxon>
        <taxon>Pezizomycotina</taxon>
        <taxon>Eurotiomycetes</taxon>
        <taxon>Eurotiomycetidae</taxon>
        <taxon>Eurotiales</taxon>
        <taxon>Aspergillaceae</taxon>
        <taxon>Aspergillus</taxon>
        <taxon>Aspergillus subgen. Nidulantes</taxon>
    </lineage>
</organism>
<evidence type="ECO:0000313" key="2">
    <source>
        <dbReference type="Proteomes" id="UP001610444"/>
    </source>
</evidence>
<dbReference type="GeneID" id="98155259"/>